<evidence type="ECO:0000256" key="3">
    <source>
        <dbReference type="ARBA" id="ARBA00022692"/>
    </source>
</evidence>
<dbReference type="InParanoid" id="A0LEN5"/>
<proteinExistence type="inferred from homology"/>
<evidence type="ECO:0000256" key="1">
    <source>
        <dbReference type="ARBA" id="ARBA00004167"/>
    </source>
</evidence>
<keyword evidence="10" id="KW-1185">Reference proteome</keyword>
<dbReference type="MEROPS" id="I87.001"/>
<protein>
    <recommendedName>
        <fullName evidence="6">Protein HflC</fullName>
    </recommendedName>
</protein>
<dbReference type="PANTHER" id="PTHR42911:SF1">
    <property type="entry name" value="MODULATOR OF FTSH PROTEASE HFLC"/>
    <property type="match status" value="1"/>
</dbReference>
<reference evidence="9 10" key="1">
    <citation type="submission" date="2006-10" db="EMBL/GenBank/DDBJ databases">
        <title>Complete sequence of Syntrophobacter fumaroxidans MPOB.</title>
        <authorList>
            <consortium name="US DOE Joint Genome Institute"/>
            <person name="Copeland A."/>
            <person name="Lucas S."/>
            <person name="Lapidus A."/>
            <person name="Barry K."/>
            <person name="Detter J.C."/>
            <person name="Glavina del Rio T."/>
            <person name="Hammon N."/>
            <person name="Israni S."/>
            <person name="Pitluck S."/>
            <person name="Goltsman E.G."/>
            <person name="Martinez M."/>
            <person name="Schmutz J."/>
            <person name="Larimer F."/>
            <person name="Land M."/>
            <person name="Hauser L."/>
            <person name="Kyrpides N."/>
            <person name="Kim E."/>
            <person name="Boone D.R."/>
            <person name="Brockman F."/>
            <person name="Culley D."/>
            <person name="Ferry J."/>
            <person name="Gunsalus R."/>
            <person name="McInerney M.J."/>
            <person name="Morrison M."/>
            <person name="Plugge C."/>
            <person name="Rohlin L."/>
            <person name="Scholten J."/>
            <person name="Sieber J."/>
            <person name="Stams A.J.M."/>
            <person name="Worm P."/>
            <person name="Henstra A.M."/>
            <person name="Richardson P."/>
        </authorList>
    </citation>
    <scope>NUCLEOTIDE SEQUENCE [LARGE SCALE GENOMIC DNA]</scope>
    <source>
        <strain evidence="10">DSM 10017 / MPOB</strain>
    </source>
</reference>
<evidence type="ECO:0000256" key="6">
    <source>
        <dbReference type="PIRNR" id="PIRNR005651"/>
    </source>
</evidence>
<dbReference type="RefSeq" id="WP_011697060.1">
    <property type="nucleotide sequence ID" value="NC_008554.1"/>
</dbReference>
<evidence type="ECO:0000259" key="8">
    <source>
        <dbReference type="SMART" id="SM00244"/>
    </source>
</evidence>
<evidence type="ECO:0000256" key="2">
    <source>
        <dbReference type="ARBA" id="ARBA00007862"/>
    </source>
</evidence>
<comment type="function">
    <text evidence="6">HflC and HflK could regulate a protease.</text>
</comment>
<evidence type="ECO:0000256" key="4">
    <source>
        <dbReference type="ARBA" id="ARBA00022989"/>
    </source>
</evidence>
<evidence type="ECO:0000313" key="10">
    <source>
        <dbReference type="Proteomes" id="UP000001784"/>
    </source>
</evidence>
<dbReference type="eggNOG" id="COG0330">
    <property type="taxonomic scope" value="Bacteria"/>
</dbReference>
<dbReference type="FunCoup" id="A0LEN5">
    <property type="interactions" value="135"/>
</dbReference>
<accession>A0LEN5</accession>
<keyword evidence="5 7" id="KW-0472">Membrane</keyword>
<dbReference type="Gene3D" id="3.30.479.30">
    <property type="entry name" value="Band 7 domain"/>
    <property type="match status" value="1"/>
</dbReference>
<sequence>MRQTESRGTDVISRKMSVVAVLAVVVGIVLYFSAYIVTETEQVVVTQMGAPVGEPVTKAGLYFMTPFIQTANYFEKRIMKWDGSPNQIPTRDKKYIWVDITARWRIKDPLLFLKRVGSVQLAHSRLDGILDSVVRDYVSNNDLIELVRSEGWEEAWQRLKEAGIPDFQSTDPGAASEHLVKGREKITREMVADAAKLLPEFGIELHDIRIKRINYVESVQKKVFDRMISERKRIAAQYRSEGEGERAAILGQMERELAKINSEAYRKSQELRGKADAETTRIYAEAFNRNPEFYSFYRSLELYRDFNSSGSSFVLGTDADVFKYLKNGGKAAGR</sequence>
<organism evidence="9 10">
    <name type="scientific">Syntrophobacter fumaroxidans (strain DSM 10017 / MPOB)</name>
    <dbReference type="NCBI Taxonomy" id="335543"/>
    <lineage>
        <taxon>Bacteria</taxon>
        <taxon>Pseudomonadati</taxon>
        <taxon>Thermodesulfobacteriota</taxon>
        <taxon>Syntrophobacteria</taxon>
        <taxon>Syntrophobacterales</taxon>
        <taxon>Syntrophobacteraceae</taxon>
        <taxon>Syntrophobacter</taxon>
    </lineage>
</organism>
<dbReference type="SUPFAM" id="SSF117892">
    <property type="entry name" value="Band 7/SPFH domain"/>
    <property type="match status" value="1"/>
</dbReference>
<dbReference type="AlphaFoldDB" id="A0LEN5"/>
<dbReference type="Pfam" id="PF01145">
    <property type="entry name" value="Band_7"/>
    <property type="match status" value="1"/>
</dbReference>
<comment type="similarity">
    <text evidence="2 6">Belongs to the band 7/mec-2 family. HflC subfamily.</text>
</comment>
<feature type="transmembrane region" description="Helical" evidence="7">
    <location>
        <begin position="16"/>
        <end position="37"/>
    </location>
</feature>
<evidence type="ECO:0000313" key="9">
    <source>
        <dbReference type="EMBL" id="ABK15887.1"/>
    </source>
</evidence>
<dbReference type="HOGENOM" id="CLU_059167_1_1_7"/>
<dbReference type="GO" id="GO:0016020">
    <property type="term" value="C:membrane"/>
    <property type="evidence" value="ECO:0007669"/>
    <property type="project" value="UniProtKB-SubCell"/>
</dbReference>
<dbReference type="EMBL" id="CP000478">
    <property type="protein sequence ID" value="ABK15887.1"/>
    <property type="molecule type" value="Genomic_DNA"/>
</dbReference>
<comment type="subcellular location">
    <subcellularLocation>
        <location evidence="1">Membrane</location>
        <topology evidence="1">Single-pass membrane protein</topology>
    </subcellularLocation>
</comment>
<dbReference type="PIRSF" id="PIRSF005651">
    <property type="entry name" value="HflC"/>
    <property type="match status" value="1"/>
</dbReference>
<dbReference type="STRING" id="335543.Sfum_0185"/>
<dbReference type="PANTHER" id="PTHR42911">
    <property type="entry name" value="MODULATOR OF FTSH PROTEASE HFLC"/>
    <property type="match status" value="1"/>
</dbReference>
<keyword evidence="3 7" id="KW-0812">Transmembrane</keyword>
<dbReference type="CDD" id="cd03405">
    <property type="entry name" value="SPFH_HflC"/>
    <property type="match status" value="1"/>
</dbReference>
<dbReference type="NCBIfam" id="TIGR01932">
    <property type="entry name" value="hflC"/>
    <property type="match status" value="1"/>
</dbReference>
<dbReference type="InterPro" id="IPR001107">
    <property type="entry name" value="Band_7"/>
</dbReference>
<evidence type="ECO:0000256" key="7">
    <source>
        <dbReference type="SAM" id="Phobius"/>
    </source>
</evidence>
<feature type="domain" description="Band 7" evidence="8">
    <location>
        <begin position="32"/>
        <end position="223"/>
    </location>
</feature>
<dbReference type="InterPro" id="IPR010200">
    <property type="entry name" value="HflC"/>
</dbReference>
<keyword evidence="4 7" id="KW-1133">Transmembrane helix</keyword>
<gene>
    <name evidence="9" type="ordered locus">Sfum_0185</name>
</gene>
<dbReference type="InterPro" id="IPR036013">
    <property type="entry name" value="Band_7/SPFH_dom_sf"/>
</dbReference>
<dbReference type="SMART" id="SM00244">
    <property type="entry name" value="PHB"/>
    <property type="match status" value="1"/>
</dbReference>
<dbReference type="Proteomes" id="UP000001784">
    <property type="component" value="Chromosome"/>
</dbReference>
<name>A0LEN5_SYNFM</name>
<evidence type="ECO:0000256" key="5">
    <source>
        <dbReference type="ARBA" id="ARBA00023136"/>
    </source>
</evidence>
<dbReference type="KEGG" id="sfu:Sfum_0185"/>